<keyword evidence="1 4" id="KW-0808">Transferase</keyword>
<reference evidence="4 5" key="1">
    <citation type="journal article" date="2013" name="Genome Announc.">
        <title>Genome Sequence of Staphylococcus massiliensis Strain S46, Isolated from the Surface of Healthy Human Skin.</title>
        <authorList>
            <person name="Srivastav R."/>
            <person name="Singh A."/>
            <person name="Jangir P.K."/>
            <person name="Kumari C."/>
            <person name="Muduli S."/>
            <person name="Sharma R."/>
        </authorList>
    </citation>
    <scope>NUCLEOTIDE SEQUENCE [LARGE SCALE GENOMIC DNA]</scope>
    <source>
        <strain evidence="4 5">S46</strain>
    </source>
</reference>
<feature type="domain" description="Glycosyl transferase family 51" evidence="3">
    <location>
        <begin position="83"/>
        <end position="269"/>
    </location>
</feature>
<evidence type="ECO:0000256" key="1">
    <source>
        <dbReference type="ARBA" id="ARBA00022679"/>
    </source>
</evidence>
<keyword evidence="2" id="KW-0472">Membrane</keyword>
<dbReference type="InterPro" id="IPR001264">
    <property type="entry name" value="Glyco_trans_51"/>
</dbReference>
<dbReference type="Gene3D" id="1.10.3810.10">
    <property type="entry name" value="Biosynthetic peptidoglycan transglycosylase-like"/>
    <property type="match status" value="1"/>
</dbReference>
<dbReference type="AlphaFoldDB" id="K9AS35"/>
<dbReference type="STRING" id="1229783.C273_01325"/>
<dbReference type="PANTHER" id="PTHR32282:SF33">
    <property type="entry name" value="PEPTIDOGLYCAN GLYCOSYLTRANSFERASE"/>
    <property type="match status" value="1"/>
</dbReference>
<dbReference type="InterPro" id="IPR023346">
    <property type="entry name" value="Lysozyme-like_dom_sf"/>
</dbReference>
<dbReference type="RefSeq" id="WP_009381956.1">
    <property type="nucleotide sequence ID" value="NZ_AMSQ01000002.1"/>
</dbReference>
<dbReference type="InterPro" id="IPR036950">
    <property type="entry name" value="PBP_transglycosylase"/>
</dbReference>
<dbReference type="SUPFAM" id="SSF53955">
    <property type="entry name" value="Lysozyme-like"/>
    <property type="match status" value="1"/>
</dbReference>
<dbReference type="OrthoDB" id="9766909at2"/>
<dbReference type="EMBL" id="AMSQ01000002">
    <property type="protein sequence ID" value="EKU50243.1"/>
    <property type="molecule type" value="Genomic_DNA"/>
</dbReference>
<evidence type="ECO:0000313" key="5">
    <source>
        <dbReference type="Proteomes" id="UP000009885"/>
    </source>
</evidence>
<gene>
    <name evidence="4" type="ORF">C273_01325</name>
</gene>
<dbReference type="Proteomes" id="UP000009885">
    <property type="component" value="Unassembled WGS sequence"/>
</dbReference>
<evidence type="ECO:0000313" key="4">
    <source>
        <dbReference type="EMBL" id="EKU50243.1"/>
    </source>
</evidence>
<sequence>MNTKLSWSQFIKTFERIYNIIKRVVFYSTVGLCLILSLSFGIGIGYFVSLISTSQPVSDQELKTHILNIPDHHKLDLKHRTLIEAYNEADSTVIAGPENVSPYVPKALTASEDSDFYRHNGILPRAILRAMYQDIFNLQYGTGGSTITQQLVKNQLLTNEQTYNRKAQEITLALRTEKLFSKDEIMFTYLNIVPFGRDTNGAHITGISAAAYGIFGKSSQYINLAESAYLVGLLQSPYFYTPYLEDGSYKPKSAIKMGIYRQHYVLKRMRVEKLITKAEYEAAMAYDIESAIR</sequence>
<keyword evidence="2" id="KW-0812">Transmembrane</keyword>
<evidence type="ECO:0000256" key="2">
    <source>
        <dbReference type="SAM" id="Phobius"/>
    </source>
</evidence>
<evidence type="ECO:0000259" key="3">
    <source>
        <dbReference type="Pfam" id="PF00912"/>
    </source>
</evidence>
<name>K9AS35_9STAP</name>
<keyword evidence="5" id="KW-1185">Reference proteome</keyword>
<dbReference type="Pfam" id="PF00912">
    <property type="entry name" value="Transgly"/>
    <property type="match status" value="1"/>
</dbReference>
<accession>K9AS35</accession>
<dbReference type="PANTHER" id="PTHR32282">
    <property type="entry name" value="BINDING PROTEIN TRANSPEPTIDASE, PUTATIVE-RELATED"/>
    <property type="match status" value="1"/>
</dbReference>
<organism evidence="4 5">
    <name type="scientific">Staphylococcus massiliensis S46</name>
    <dbReference type="NCBI Taxonomy" id="1229783"/>
    <lineage>
        <taxon>Bacteria</taxon>
        <taxon>Bacillati</taxon>
        <taxon>Bacillota</taxon>
        <taxon>Bacilli</taxon>
        <taxon>Bacillales</taxon>
        <taxon>Staphylococcaceae</taxon>
        <taxon>Staphylococcus</taxon>
    </lineage>
</organism>
<proteinExistence type="predicted"/>
<dbReference type="GO" id="GO:0008955">
    <property type="term" value="F:peptidoglycan glycosyltransferase activity"/>
    <property type="evidence" value="ECO:0007669"/>
    <property type="project" value="TreeGrafter"/>
</dbReference>
<protein>
    <submittedName>
        <fullName evidence="4">Monofunctional glycosyltransferase</fullName>
    </submittedName>
</protein>
<feature type="transmembrane region" description="Helical" evidence="2">
    <location>
        <begin position="24"/>
        <end position="48"/>
    </location>
</feature>
<dbReference type="InterPro" id="IPR050396">
    <property type="entry name" value="Glycosyltr_51/Transpeptidase"/>
</dbReference>
<keyword evidence="2" id="KW-1133">Transmembrane helix</keyword>
<comment type="caution">
    <text evidence="4">The sequence shown here is derived from an EMBL/GenBank/DDBJ whole genome shotgun (WGS) entry which is preliminary data.</text>
</comment>
<dbReference type="eggNOG" id="COG0744">
    <property type="taxonomic scope" value="Bacteria"/>
</dbReference>
<dbReference type="PATRIC" id="fig|1229783.3.peg.270"/>